<sequence>MSAAPRPSQWYFAVRSKGSAGTSYLEALTQYYMPSHIALSSSIKDEMVSFSEASKYALIDELLMFEITRVDSLEPMRFINAFVNYKTIPTHLNAVRATCFFTLDESLLILHGDSRVASFSDFMVTVPGFAAVLRRDMDGAALAGMLDPRPVPAVTSLPQMMEKELSRGKFVLHRTMADHNFTSKMEHFCDGNNVSEDAVFTAIIAAVLKDMFELPRVPINVVDDESIAELSLRPGPVSVASITALSRTATNMLKGERKPATTRLEVESGTAAVVRMLASTRSRAPVTDLYAGILVSGAISATLTKVDNNIYLSVASDVLSEEQAMALAKLTIDNAMGVFQGSVGDIEDAL</sequence>
<gene>
    <name evidence="1" type="ORF">J8273_8757</name>
</gene>
<evidence type="ECO:0000313" key="1">
    <source>
        <dbReference type="EMBL" id="KAG9389465.1"/>
    </source>
</evidence>
<accession>A0A8J6AQK8</accession>
<name>A0A8J6AQK8_9EUKA</name>
<dbReference type="Proteomes" id="UP000717585">
    <property type="component" value="Unassembled WGS sequence"/>
</dbReference>
<dbReference type="EMBL" id="JAHDYR010000069">
    <property type="protein sequence ID" value="KAG9389465.1"/>
    <property type="molecule type" value="Genomic_DNA"/>
</dbReference>
<evidence type="ECO:0000313" key="2">
    <source>
        <dbReference type="Proteomes" id="UP000717585"/>
    </source>
</evidence>
<proteinExistence type="predicted"/>
<protein>
    <submittedName>
        <fullName evidence="1">Uncharacterized protein</fullName>
    </submittedName>
</protein>
<reference evidence="1" key="1">
    <citation type="submission" date="2021-05" db="EMBL/GenBank/DDBJ databases">
        <title>A free-living protist that lacks canonical eukaryotic 1 DNA replication and segregation systems.</title>
        <authorList>
            <person name="Salas-Leiva D.E."/>
            <person name="Tromer E.C."/>
            <person name="Curtis B.A."/>
            <person name="Jerlstrom-Hultqvist J."/>
            <person name="Kolisko M."/>
            <person name="Yi Z."/>
            <person name="Salas-Leiva J.S."/>
            <person name="Gallot-Lavallee L."/>
            <person name="Kops G.J.P.L."/>
            <person name="Archibald J.M."/>
            <person name="Simpson A.G.B."/>
            <person name="Roger A.J."/>
        </authorList>
    </citation>
    <scope>NUCLEOTIDE SEQUENCE</scope>
    <source>
        <strain evidence="1">BICM</strain>
    </source>
</reference>
<dbReference type="AlphaFoldDB" id="A0A8J6AQK8"/>
<keyword evidence="2" id="KW-1185">Reference proteome</keyword>
<comment type="caution">
    <text evidence="1">The sequence shown here is derived from an EMBL/GenBank/DDBJ whole genome shotgun (WGS) entry which is preliminary data.</text>
</comment>
<organism evidence="1 2">
    <name type="scientific">Carpediemonas membranifera</name>
    <dbReference type="NCBI Taxonomy" id="201153"/>
    <lineage>
        <taxon>Eukaryota</taxon>
        <taxon>Metamonada</taxon>
        <taxon>Carpediemonas-like organisms</taxon>
        <taxon>Carpediemonas</taxon>
    </lineage>
</organism>